<evidence type="ECO:0000313" key="2">
    <source>
        <dbReference type="Proteomes" id="UP000017861"/>
    </source>
</evidence>
<reference evidence="1 2" key="1">
    <citation type="journal article" date="2014" name="Genome Announc.">
        <title>Trypanosoma cruzi Clone Dm28c Draft Genome Sequence.</title>
        <authorList>
            <person name="Grisard E.C."/>
            <person name="Teixeira S.M."/>
            <person name="de Almeida L.G."/>
            <person name="Stoco P.H."/>
            <person name="Gerber A.L."/>
            <person name="Talavera-Lopez C."/>
            <person name="Lima O.C."/>
            <person name="Andersson B."/>
            <person name="de Vasconcelos A.T."/>
        </authorList>
    </citation>
    <scope>NUCLEOTIDE SEQUENCE [LARGE SCALE GENOMIC DNA]</scope>
    <source>
        <strain evidence="1 2">Dm28c</strain>
    </source>
</reference>
<dbReference type="Proteomes" id="UP000017861">
    <property type="component" value="Unassembled WGS sequence"/>
</dbReference>
<sequence>MVRGETTVKRLAAVHVGVVPCVLKRGGSTRCGFYCWWQSLCVPGALFFLLIPCVCVRELLLGVTAAGMMVPLTVDGRPCSLFHSFSSSLSHTQRRKGSKAKR</sequence>
<dbReference type="VEuPathDB" id="TriTrypDB:TCDM_10856"/>
<evidence type="ECO:0000313" key="1">
    <source>
        <dbReference type="EMBL" id="ESS61547.1"/>
    </source>
</evidence>
<evidence type="ECO:0008006" key="3">
    <source>
        <dbReference type="Google" id="ProtNLM"/>
    </source>
</evidence>
<organism evidence="1 2">
    <name type="scientific">Trypanosoma cruzi Dm28c</name>
    <dbReference type="NCBI Taxonomy" id="1416333"/>
    <lineage>
        <taxon>Eukaryota</taxon>
        <taxon>Discoba</taxon>
        <taxon>Euglenozoa</taxon>
        <taxon>Kinetoplastea</taxon>
        <taxon>Metakinetoplastina</taxon>
        <taxon>Trypanosomatida</taxon>
        <taxon>Trypanosomatidae</taxon>
        <taxon>Trypanosoma</taxon>
        <taxon>Schizotrypanum</taxon>
    </lineage>
</organism>
<proteinExistence type="predicted"/>
<gene>
    <name evidence="1" type="ORF">TCDM_10856</name>
</gene>
<comment type="caution">
    <text evidence="1">The sequence shown here is derived from an EMBL/GenBank/DDBJ whole genome shotgun (WGS) entry which is preliminary data.</text>
</comment>
<protein>
    <recommendedName>
        <fullName evidence="3">Trans-sialidase</fullName>
    </recommendedName>
</protein>
<name>V5B6F8_TRYCR</name>
<dbReference type="AlphaFoldDB" id="V5B6F8"/>
<accession>V5B6F8</accession>
<dbReference type="EMBL" id="AYLP01000273">
    <property type="protein sequence ID" value="ESS61547.1"/>
    <property type="molecule type" value="Genomic_DNA"/>
</dbReference>